<reference evidence="5 6" key="1">
    <citation type="journal article" date="2009" name="PLoS ONE">
        <title>Genome analysis of the anaerobic thermohalophilic bacterium Halothermothrix orenii.</title>
        <authorList>
            <person name="Mavromatis K."/>
            <person name="Ivanova N."/>
            <person name="Anderson I."/>
            <person name="Lykidis A."/>
            <person name="Hooper S.D."/>
            <person name="Sun H."/>
            <person name="Kunin V."/>
            <person name="Lapidus A."/>
            <person name="Hugenholtz P."/>
            <person name="Patel B."/>
            <person name="Kyrpides N.C."/>
        </authorList>
    </citation>
    <scope>NUCLEOTIDE SEQUENCE [LARGE SCALE GENOMIC DNA]</scope>
    <source>
        <strain evidence="6">H 168 / OCM 544 / DSM 9562</strain>
    </source>
</reference>
<dbReference type="Proteomes" id="UP000000719">
    <property type="component" value="Chromosome"/>
</dbReference>
<dbReference type="Gene3D" id="3.40.50.300">
    <property type="entry name" value="P-loop containing nucleotide triphosphate hydrolases"/>
    <property type="match status" value="1"/>
</dbReference>
<evidence type="ECO:0000259" key="4">
    <source>
        <dbReference type="PROSITE" id="PS50893"/>
    </source>
</evidence>
<dbReference type="SUPFAM" id="SSF52540">
    <property type="entry name" value="P-loop containing nucleoside triphosphate hydrolases"/>
    <property type="match status" value="1"/>
</dbReference>
<dbReference type="KEGG" id="hor:Hore_14760"/>
<dbReference type="InterPro" id="IPR003593">
    <property type="entry name" value="AAA+_ATPase"/>
</dbReference>
<dbReference type="PANTHER" id="PTHR42788:SF13">
    <property type="entry name" value="ALIPHATIC SULFONATES IMPORT ATP-BINDING PROTEIN SSUB"/>
    <property type="match status" value="1"/>
</dbReference>
<dbReference type="Pfam" id="PF00005">
    <property type="entry name" value="ABC_tran"/>
    <property type="match status" value="1"/>
</dbReference>
<keyword evidence="6" id="KW-1185">Reference proteome</keyword>
<name>B8CY56_HALOH</name>
<keyword evidence="2" id="KW-0547">Nucleotide-binding</keyword>
<dbReference type="InterPro" id="IPR017871">
    <property type="entry name" value="ABC_transporter-like_CS"/>
</dbReference>
<dbReference type="GO" id="GO:0005524">
    <property type="term" value="F:ATP binding"/>
    <property type="evidence" value="ECO:0007669"/>
    <property type="project" value="UniProtKB-KW"/>
</dbReference>
<keyword evidence="1" id="KW-0813">Transport</keyword>
<organism evidence="5 6">
    <name type="scientific">Halothermothrix orenii (strain H 168 / OCM 544 / DSM 9562)</name>
    <dbReference type="NCBI Taxonomy" id="373903"/>
    <lineage>
        <taxon>Bacteria</taxon>
        <taxon>Bacillati</taxon>
        <taxon>Bacillota</taxon>
        <taxon>Clostridia</taxon>
        <taxon>Halanaerobiales</taxon>
        <taxon>Halothermotrichaceae</taxon>
        <taxon>Halothermothrix</taxon>
    </lineage>
</organism>
<dbReference type="STRING" id="373903.Hore_14760"/>
<dbReference type="SMART" id="SM00382">
    <property type="entry name" value="AAA"/>
    <property type="match status" value="1"/>
</dbReference>
<evidence type="ECO:0000313" key="5">
    <source>
        <dbReference type="EMBL" id="ACL70225.1"/>
    </source>
</evidence>
<evidence type="ECO:0000313" key="6">
    <source>
        <dbReference type="Proteomes" id="UP000000719"/>
    </source>
</evidence>
<dbReference type="InterPro" id="IPR050166">
    <property type="entry name" value="ABC_transporter_ATP-bind"/>
</dbReference>
<sequence length="248" mass="27961">MVRVEHLSFSYNHNGGQIKVLDNINLMIPEGTTCALIGPSGCGKTTLIYLLAGILNPDRGTIFIDGSPVRGQRRDVAIILQEYGLLPWKTTWNNIALGLKLRGVRSGEIEDRVDRILSELKLGDYKDCYPRQLSGGQRQRVAIGRALSLRPRLLLMDEPFSSLDALTREEIQDLFLKVWKKYSLTAFLVTHSIEEAVFLGQKIVVMSSPPGRIVTVIDNPHFAREDWRNDPSFYKQCGRLRALLKEGL</sequence>
<evidence type="ECO:0000256" key="3">
    <source>
        <dbReference type="ARBA" id="ARBA00022840"/>
    </source>
</evidence>
<protein>
    <submittedName>
        <fullName evidence="5">ABC transporter related</fullName>
    </submittedName>
</protein>
<gene>
    <name evidence="5" type="ordered locus">Hore_14760</name>
</gene>
<dbReference type="GO" id="GO:0016887">
    <property type="term" value="F:ATP hydrolysis activity"/>
    <property type="evidence" value="ECO:0007669"/>
    <property type="project" value="InterPro"/>
</dbReference>
<keyword evidence="3" id="KW-0067">ATP-binding</keyword>
<evidence type="ECO:0000256" key="2">
    <source>
        <dbReference type="ARBA" id="ARBA00022741"/>
    </source>
</evidence>
<dbReference type="PANTHER" id="PTHR42788">
    <property type="entry name" value="TAURINE IMPORT ATP-BINDING PROTEIN-RELATED"/>
    <property type="match status" value="1"/>
</dbReference>
<dbReference type="OrthoDB" id="9801958at2"/>
<accession>B8CY56</accession>
<dbReference type="InterPro" id="IPR003439">
    <property type="entry name" value="ABC_transporter-like_ATP-bd"/>
</dbReference>
<dbReference type="RefSeq" id="WP_012636408.1">
    <property type="nucleotide sequence ID" value="NC_011899.1"/>
</dbReference>
<dbReference type="EMBL" id="CP001098">
    <property type="protein sequence ID" value="ACL70225.1"/>
    <property type="molecule type" value="Genomic_DNA"/>
</dbReference>
<evidence type="ECO:0000256" key="1">
    <source>
        <dbReference type="ARBA" id="ARBA00022448"/>
    </source>
</evidence>
<dbReference type="InterPro" id="IPR027417">
    <property type="entry name" value="P-loop_NTPase"/>
</dbReference>
<feature type="domain" description="ABC transporter" evidence="4">
    <location>
        <begin position="2"/>
        <end position="233"/>
    </location>
</feature>
<dbReference type="PROSITE" id="PS00211">
    <property type="entry name" value="ABC_TRANSPORTER_1"/>
    <property type="match status" value="1"/>
</dbReference>
<dbReference type="CDD" id="cd03293">
    <property type="entry name" value="ABC_NrtD_SsuB_transporters"/>
    <property type="match status" value="1"/>
</dbReference>
<dbReference type="HOGENOM" id="CLU_000604_1_22_9"/>
<proteinExistence type="predicted"/>
<dbReference type="PROSITE" id="PS50893">
    <property type="entry name" value="ABC_TRANSPORTER_2"/>
    <property type="match status" value="1"/>
</dbReference>
<dbReference type="eggNOG" id="COG1116">
    <property type="taxonomic scope" value="Bacteria"/>
</dbReference>
<dbReference type="AlphaFoldDB" id="B8CY56"/>